<feature type="region of interest" description="Disordered" evidence="1">
    <location>
        <begin position="28"/>
        <end position="50"/>
    </location>
</feature>
<dbReference type="Proteomes" id="UP000188551">
    <property type="component" value="Unassembled WGS sequence"/>
</dbReference>
<evidence type="ECO:0000313" key="2">
    <source>
        <dbReference type="EMBL" id="OOC06755.1"/>
    </source>
</evidence>
<name>A0ABX3JHH2_9PSEU</name>
<keyword evidence="3" id="KW-1185">Reference proteome</keyword>
<protein>
    <submittedName>
        <fullName evidence="2">Uncharacterized protein</fullName>
    </submittedName>
</protein>
<accession>A0ABX3JHH2</accession>
<comment type="caution">
    <text evidence="2">The sequence shown here is derived from an EMBL/GenBank/DDBJ whole genome shotgun (WGS) entry which is preliminary data.</text>
</comment>
<reference evidence="2 3" key="1">
    <citation type="submission" date="2017-02" db="EMBL/GenBank/DDBJ databases">
        <title>Amycolatopsis azurea DSM 43854 draft genome.</title>
        <authorList>
            <person name="Mayilraj S."/>
        </authorList>
    </citation>
    <scope>NUCLEOTIDE SEQUENCE [LARGE SCALE GENOMIC DNA]</scope>
    <source>
        <strain evidence="2 3">DSM 43854</strain>
    </source>
</reference>
<feature type="compositionally biased region" description="Basic and acidic residues" evidence="1">
    <location>
        <begin position="40"/>
        <end position="50"/>
    </location>
</feature>
<dbReference type="EMBL" id="MUXN01000006">
    <property type="protein sequence ID" value="OOC06755.1"/>
    <property type="molecule type" value="Genomic_DNA"/>
</dbReference>
<evidence type="ECO:0000256" key="1">
    <source>
        <dbReference type="SAM" id="MobiDB-lite"/>
    </source>
</evidence>
<sequence length="89" mass="9540">MACSVARPHTDPGCCESHFRNVEGCESGFHNASGTPPPTTEHRSVKASLRDPESLKEAFTDLAPDRTPLPFCSITALTTHERVAATAFA</sequence>
<organism evidence="2 3">
    <name type="scientific">Amycolatopsis azurea DSM 43854</name>
    <dbReference type="NCBI Taxonomy" id="1238180"/>
    <lineage>
        <taxon>Bacteria</taxon>
        <taxon>Bacillati</taxon>
        <taxon>Actinomycetota</taxon>
        <taxon>Actinomycetes</taxon>
        <taxon>Pseudonocardiales</taxon>
        <taxon>Pseudonocardiaceae</taxon>
        <taxon>Amycolatopsis</taxon>
    </lineage>
</organism>
<gene>
    <name evidence="2" type="ORF">B0293_09760</name>
</gene>
<evidence type="ECO:0000313" key="3">
    <source>
        <dbReference type="Proteomes" id="UP000188551"/>
    </source>
</evidence>
<proteinExistence type="predicted"/>